<name>A0A9K3HF24_HELAN</name>
<accession>A0A9K3HF24</accession>
<protein>
    <submittedName>
        <fullName evidence="1">Uncharacterized protein</fullName>
    </submittedName>
</protein>
<dbReference type="Gramene" id="mRNA:HanXRQr2_Chr12g0532051">
    <property type="protein sequence ID" value="mRNA:HanXRQr2_Chr12g0532051"/>
    <property type="gene ID" value="HanXRQr2_Chr12g0532051"/>
</dbReference>
<keyword evidence="2" id="KW-1185">Reference proteome</keyword>
<dbReference type="AlphaFoldDB" id="A0A9K3HF24"/>
<organism evidence="1 2">
    <name type="scientific">Helianthus annuus</name>
    <name type="common">Common sunflower</name>
    <dbReference type="NCBI Taxonomy" id="4232"/>
    <lineage>
        <taxon>Eukaryota</taxon>
        <taxon>Viridiplantae</taxon>
        <taxon>Streptophyta</taxon>
        <taxon>Embryophyta</taxon>
        <taxon>Tracheophyta</taxon>
        <taxon>Spermatophyta</taxon>
        <taxon>Magnoliopsida</taxon>
        <taxon>eudicotyledons</taxon>
        <taxon>Gunneridae</taxon>
        <taxon>Pentapetalae</taxon>
        <taxon>asterids</taxon>
        <taxon>campanulids</taxon>
        <taxon>Asterales</taxon>
        <taxon>Asteraceae</taxon>
        <taxon>Asteroideae</taxon>
        <taxon>Heliantheae alliance</taxon>
        <taxon>Heliantheae</taxon>
        <taxon>Helianthus</taxon>
    </lineage>
</organism>
<evidence type="ECO:0000313" key="2">
    <source>
        <dbReference type="Proteomes" id="UP000215914"/>
    </source>
</evidence>
<comment type="caution">
    <text evidence="1">The sequence shown here is derived from an EMBL/GenBank/DDBJ whole genome shotgun (WGS) entry which is preliminary data.</text>
</comment>
<reference evidence="1" key="2">
    <citation type="submission" date="2020-06" db="EMBL/GenBank/DDBJ databases">
        <title>Helianthus annuus Genome sequencing and assembly Release 2.</title>
        <authorList>
            <person name="Gouzy J."/>
            <person name="Langlade N."/>
            <person name="Munos S."/>
        </authorList>
    </citation>
    <scope>NUCLEOTIDE SEQUENCE</scope>
    <source>
        <tissue evidence="1">Leaves</tissue>
    </source>
</reference>
<reference evidence="1" key="1">
    <citation type="journal article" date="2017" name="Nature">
        <title>The sunflower genome provides insights into oil metabolism, flowering and Asterid evolution.</title>
        <authorList>
            <person name="Badouin H."/>
            <person name="Gouzy J."/>
            <person name="Grassa C.J."/>
            <person name="Murat F."/>
            <person name="Staton S.E."/>
            <person name="Cottret L."/>
            <person name="Lelandais-Briere C."/>
            <person name="Owens G.L."/>
            <person name="Carrere S."/>
            <person name="Mayjonade B."/>
            <person name="Legrand L."/>
            <person name="Gill N."/>
            <person name="Kane N.C."/>
            <person name="Bowers J.E."/>
            <person name="Hubner S."/>
            <person name="Bellec A."/>
            <person name="Berard A."/>
            <person name="Berges H."/>
            <person name="Blanchet N."/>
            <person name="Boniface M.C."/>
            <person name="Brunel D."/>
            <person name="Catrice O."/>
            <person name="Chaidir N."/>
            <person name="Claudel C."/>
            <person name="Donnadieu C."/>
            <person name="Faraut T."/>
            <person name="Fievet G."/>
            <person name="Helmstetter N."/>
            <person name="King M."/>
            <person name="Knapp S.J."/>
            <person name="Lai Z."/>
            <person name="Le Paslier M.C."/>
            <person name="Lippi Y."/>
            <person name="Lorenzon L."/>
            <person name="Mandel J.R."/>
            <person name="Marage G."/>
            <person name="Marchand G."/>
            <person name="Marquand E."/>
            <person name="Bret-Mestries E."/>
            <person name="Morien E."/>
            <person name="Nambeesan S."/>
            <person name="Nguyen T."/>
            <person name="Pegot-Espagnet P."/>
            <person name="Pouilly N."/>
            <person name="Raftis F."/>
            <person name="Sallet E."/>
            <person name="Schiex T."/>
            <person name="Thomas J."/>
            <person name="Vandecasteele C."/>
            <person name="Vares D."/>
            <person name="Vear F."/>
            <person name="Vautrin S."/>
            <person name="Crespi M."/>
            <person name="Mangin B."/>
            <person name="Burke J.M."/>
            <person name="Salse J."/>
            <person name="Munos S."/>
            <person name="Vincourt P."/>
            <person name="Rieseberg L.H."/>
            <person name="Langlade N.B."/>
        </authorList>
    </citation>
    <scope>NUCLEOTIDE SEQUENCE</scope>
    <source>
        <tissue evidence="1">Leaves</tissue>
    </source>
</reference>
<evidence type="ECO:0000313" key="1">
    <source>
        <dbReference type="EMBL" id="KAF5777129.1"/>
    </source>
</evidence>
<proteinExistence type="predicted"/>
<dbReference type="Proteomes" id="UP000215914">
    <property type="component" value="Unassembled WGS sequence"/>
</dbReference>
<dbReference type="EMBL" id="MNCJ02000327">
    <property type="protein sequence ID" value="KAF5777129.1"/>
    <property type="molecule type" value="Genomic_DNA"/>
</dbReference>
<sequence>MTYQNPPYQLQVSETAPSCWEIYPIEDHESQVQIDAINQHGLCMTTKVTLLLV</sequence>
<gene>
    <name evidence="1" type="ORF">HanXRQr2_Chr12g0532051</name>
</gene>